<evidence type="ECO:0000256" key="5">
    <source>
        <dbReference type="ARBA" id="ARBA00022759"/>
    </source>
</evidence>
<dbReference type="InterPro" id="IPR021109">
    <property type="entry name" value="Peptidase_aspartic_dom_sf"/>
</dbReference>
<dbReference type="SUPFAM" id="SSF53098">
    <property type="entry name" value="Ribonuclease H-like"/>
    <property type="match status" value="1"/>
</dbReference>
<keyword evidence="5" id="KW-0378">Hydrolase</keyword>
<dbReference type="CDD" id="cd01647">
    <property type="entry name" value="RT_LTR"/>
    <property type="match status" value="1"/>
</dbReference>
<dbReference type="InterPro" id="IPR000477">
    <property type="entry name" value="RT_dom"/>
</dbReference>
<dbReference type="CDD" id="cd00303">
    <property type="entry name" value="retropepsin_like"/>
    <property type="match status" value="1"/>
</dbReference>
<keyword evidence="3" id="KW-0548">Nucleotidyltransferase</keyword>
<dbReference type="InterPro" id="IPR036397">
    <property type="entry name" value="RNaseH_sf"/>
</dbReference>
<dbReference type="GO" id="GO:0042575">
    <property type="term" value="C:DNA polymerase complex"/>
    <property type="evidence" value="ECO:0007669"/>
    <property type="project" value="UniProtKB-ARBA"/>
</dbReference>
<feature type="region of interest" description="Disordered" evidence="11">
    <location>
        <begin position="337"/>
        <end position="364"/>
    </location>
</feature>
<dbReference type="Pfam" id="PF00078">
    <property type="entry name" value="RVT_1"/>
    <property type="match status" value="1"/>
</dbReference>
<dbReference type="InterPro" id="IPR041588">
    <property type="entry name" value="Integrase_H2C2"/>
</dbReference>
<keyword evidence="6" id="KW-0460">Magnesium</keyword>
<dbReference type="FunFam" id="3.10.10.10:FF:000014">
    <property type="entry name" value="Uncharacterized protein"/>
    <property type="match status" value="1"/>
</dbReference>
<dbReference type="GO" id="GO:0003964">
    <property type="term" value="F:RNA-directed DNA polymerase activity"/>
    <property type="evidence" value="ECO:0007669"/>
    <property type="project" value="UniProtKB-KW"/>
</dbReference>
<dbReference type="Pfam" id="PF17919">
    <property type="entry name" value="RT_RNaseH_2"/>
    <property type="match status" value="1"/>
</dbReference>
<keyword evidence="10" id="KW-0511">Multifunctional enzyme</keyword>
<evidence type="ECO:0000256" key="6">
    <source>
        <dbReference type="ARBA" id="ARBA00022842"/>
    </source>
</evidence>
<dbReference type="Gene3D" id="3.10.10.10">
    <property type="entry name" value="HIV Type 1 Reverse Transcriptase, subunit A, domain 1"/>
    <property type="match status" value="1"/>
</dbReference>
<gene>
    <name evidence="15" type="ORF">GEV33_006826</name>
</gene>
<accession>A0A8J6HBW3</accession>
<dbReference type="GO" id="GO:0003723">
    <property type="term" value="F:RNA binding"/>
    <property type="evidence" value="ECO:0007669"/>
    <property type="project" value="UniProtKB-KW"/>
</dbReference>
<keyword evidence="4" id="KW-0540">Nuclease</keyword>
<keyword evidence="8" id="KW-0229">DNA integration</keyword>
<evidence type="ECO:0000259" key="14">
    <source>
        <dbReference type="Pfam" id="PF17921"/>
    </source>
</evidence>
<dbReference type="Pfam" id="PF17921">
    <property type="entry name" value="Integrase_H2C2"/>
    <property type="match status" value="1"/>
</dbReference>
<keyword evidence="16" id="KW-1185">Reference proteome</keyword>
<dbReference type="Proteomes" id="UP000719412">
    <property type="component" value="Unassembled WGS sequence"/>
</dbReference>
<dbReference type="SUPFAM" id="SSF56672">
    <property type="entry name" value="DNA/RNA polymerases"/>
    <property type="match status" value="1"/>
</dbReference>
<dbReference type="InterPro" id="IPR043128">
    <property type="entry name" value="Rev_trsase/Diguanyl_cyclase"/>
</dbReference>
<feature type="compositionally biased region" description="Low complexity" evidence="11">
    <location>
        <begin position="266"/>
        <end position="282"/>
    </location>
</feature>
<dbReference type="SUPFAM" id="SSF50630">
    <property type="entry name" value="Acid proteases"/>
    <property type="match status" value="1"/>
</dbReference>
<dbReference type="InterPro" id="IPR043502">
    <property type="entry name" value="DNA/RNA_pol_sf"/>
</dbReference>
<sequence>MLQTNDIRFHCHGPIDRQTFGSLVTSYFVSGVRGFGEAFNFWRSWGSCPDCPVVYPALAIETRNELQEVRNMYQRTTPYWEGISVIFVRFNAPYVSRISGFIIHIDTLQNFPAFTIPRKTLAPSGARFFFGGHDHRRRIERSQWWTGSSSVKRRGRIKGPLNVKVHICCDRRRSCGDILPLIAGTPSPLTEEAPPLPRTEGRTSVSDTNIHFLTMCCSFRRERDLVRKRPVIGTDNFLVAAAKAGAGAGRSSPGVVRLDPPRPRSQSEPAGQGAGSSSAGGAVVVPLSRTYFEDDDEGKRQWTRRPLPNTGMTEREWKLAVLLEKKRQMDSEIVEVLQGDRPETEPDSGSSTVEGSAGEVEDPETRDWRKIALALADKEKSAPFFTRQYGQLKMLFPEQDEEKAIDLMRRSLWPRKMLGPRSRRKGRKGRGYLARLRKSRYRRLDLTLFRFRHRISIRETGNEHARRANMFIRLFKTFKDNFPPHCVCACWRTLEKSYDRGFRQIRSMVWKGHGFGVSGNGSREPLGVILGPGIPVSRRDLLRNDSRDLDVTILHQQPPECVTTSNKFSILPQLSISIFGQEILALLDSGSEVTCIKEDDLKCLSAESRVPTLPVSSIHLRGFATGENISSSAVFLVVKNLVRPVILGMDWLLSVNASLDLHQSLLFLNSDGSQFSIPFHVDAVVCDSEPSVNVTCSALSVRGLSAQLSQSVTSLCVLKDKVESISSLTDSQRQDLFRVLSTHQVVFNEFPGRTDKYVHVIKMHDTTPFLTKGYPIAFSLRPEVEAVIEQMLALRVIKREASPFASPLTVVRKKDGSVRIWLDARWVNQRMVADCKTPRTPEDLQSFQSTYSFHPEKHQYTAFLSNGQSYTYQVLPFGLKTVVGSFSRAMNVILGPEVREFTVNYIDDLLIVSHSFEQHLQHLDKVLSCLQDAKMTINLEKSSFLEEEVQFLRHMCRRMELPLIQKRTPGGSGLLLRTLVEQGAFNKTRELFLDTVSLKFLYFSKTFYLQTDGSGVALGVEIYQLPDDGEYGVIGFASRILRGPKLLYTQCRLLNDRLTRWSLLLNKFDYDIEHIPGKQNVVADTLSRFLPGSSGLSGRSQNCPVVAPVLTAGGEAISAVFEASGLRQFQLDDIFLGPMFWAKLGGRVAFEGNRFYDNLRVLTGEVIQAFHEQYGHFGVSKVYSIVRRYFFFPNMRRQIERLVKSCDLCQKTKFPNRGLCGEMNAIIAENPGDLVTVDYYGPLPPSRSRVFQADPGSFIFWSSLMLSRHLSSYTRSVGHSDHGTQFQSRLWQDTLRQSGITPTMSSIRHPQSNPTERVMKELGRLFRAYCHNAHANWASVLSNIELLFNTTTHSSTGFHPMSAAKQRRNFRRGGNDTFQGGDLVLLREDPVSDSAGSVFAKFCLLYSGRYLISERPYPNVYTLSDPTTDTVKAADYLEMIIIFGACGRYATEAARVFSERFPDRNHPDHKVKFYHIEKSLVVLP</sequence>
<dbReference type="InterPro" id="IPR041577">
    <property type="entry name" value="RT_RNaseH_2"/>
</dbReference>
<evidence type="ECO:0000259" key="12">
    <source>
        <dbReference type="Pfam" id="PF00078"/>
    </source>
</evidence>
<evidence type="ECO:0000256" key="7">
    <source>
        <dbReference type="ARBA" id="ARBA00022884"/>
    </source>
</evidence>
<dbReference type="GO" id="GO:0004190">
    <property type="term" value="F:aspartic-type endopeptidase activity"/>
    <property type="evidence" value="ECO:0007669"/>
    <property type="project" value="InterPro"/>
</dbReference>
<dbReference type="InterPro" id="IPR050951">
    <property type="entry name" value="Retrovirus_Pol_polyprotein"/>
</dbReference>
<feature type="domain" description="Reverse transcriptase" evidence="12">
    <location>
        <begin position="865"/>
        <end position="952"/>
    </location>
</feature>
<evidence type="ECO:0000256" key="3">
    <source>
        <dbReference type="ARBA" id="ARBA00022695"/>
    </source>
</evidence>
<dbReference type="InterPro" id="IPR001969">
    <property type="entry name" value="Aspartic_peptidase_AS"/>
</dbReference>
<dbReference type="PROSITE" id="PS00141">
    <property type="entry name" value="ASP_PROTEASE"/>
    <property type="match status" value="1"/>
</dbReference>
<comment type="caution">
    <text evidence="15">The sequence shown here is derived from an EMBL/GenBank/DDBJ whole genome shotgun (WGS) entry which is preliminary data.</text>
</comment>
<evidence type="ECO:0000256" key="4">
    <source>
        <dbReference type="ARBA" id="ARBA00022722"/>
    </source>
</evidence>
<organism evidence="15 16">
    <name type="scientific">Tenebrio molitor</name>
    <name type="common">Yellow mealworm beetle</name>
    <dbReference type="NCBI Taxonomy" id="7067"/>
    <lineage>
        <taxon>Eukaryota</taxon>
        <taxon>Metazoa</taxon>
        <taxon>Ecdysozoa</taxon>
        <taxon>Arthropoda</taxon>
        <taxon>Hexapoda</taxon>
        <taxon>Insecta</taxon>
        <taxon>Pterygota</taxon>
        <taxon>Neoptera</taxon>
        <taxon>Endopterygota</taxon>
        <taxon>Coleoptera</taxon>
        <taxon>Polyphaga</taxon>
        <taxon>Cucujiformia</taxon>
        <taxon>Tenebrionidae</taxon>
        <taxon>Tenebrio</taxon>
    </lineage>
</organism>
<reference evidence="15" key="2">
    <citation type="submission" date="2021-08" db="EMBL/GenBank/DDBJ databases">
        <authorList>
            <person name="Eriksson T."/>
        </authorList>
    </citation>
    <scope>NUCLEOTIDE SEQUENCE</scope>
    <source>
        <strain evidence="15">Stoneville</strain>
        <tissue evidence="15">Whole head</tissue>
    </source>
</reference>
<evidence type="ECO:0000313" key="16">
    <source>
        <dbReference type="Proteomes" id="UP000719412"/>
    </source>
</evidence>
<keyword evidence="2" id="KW-0808">Transferase</keyword>
<evidence type="ECO:0000256" key="11">
    <source>
        <dbReference type="SAM" id="MobiDB-lite"/>
    </source>
</evidence>
<reference evidence="15" key="1">
    <citation type="journal article" date="2020" name="J Insects Food Feed">
        <title>The yellow mealworm (Tenebrio molitor) genome: a resource for the emerging insects as food and feed industry.</title>
        <authorList>
            <person name="Eriksson T."/>
            <person name="Andere A."/>
            <person name="Kelstrup H."/>
            <person name="Emery V."/>
            <person name="Picard C."/>
        </authorList>
    </citation>
    <scope>NUCLEOTIDE SEQUENCE</scope>
    <source>
        <strain evidence="15">Stoneville</strain>
        <tissue evidence="15">Whole head</tissue>
    </source>
</reference>
<keyword evidence="5" id="KW-0255">Endonuclease</keyword>
<dbReference type="InterPro" id="IPR012337">
    <property type="entry name" value="RNaseH-like_sf"/>
</dbReference>
<proteinExistence type="predicted"/>
<evidence type="ECO:0000313" key="15">
    <source>
        <dbReference type="EMBL" id="KAH0815965.1"/>
    </source>
</evidence>
<evidence type="ECO:0000256" key="9">
    <source>
        <dbReference type="ARBA" id="ARBA00022918"/>
    </source>
</evidence>
<evidence type="ECO:0000259" key="13">
    <source>
        <dbReference type="Pfam" id="PF17919"/>
    </source>
</evidence>
<feature type="domain" description="Reverse transcriptase/retrotransposon-derived protein RNase H-like" evidence="13">
    <location>
        <begin position="981"/>
        <end position="1052"/>
    </location>
</feature>
<feature type="region of interest" description="Disordered" evidence="11">
    <location>
        <begin position="247"/>
        <end position="282"/>
    </location>
</feature>
<keyword evidence="7" id="KW-0694">RNA-binding</keyword>
<dbReference type="Gene3D" id="3.30.420.10">
    <property type="entry name" value="Ribonuclease H-like superfamily/Ribonuclease H"/>
    <property type="match status" value="1"/>
</dbReference>
<dbReference type="Gene3D" id="2.40.70.10">
    <property type="entry name" value="Acid Proteases"/>
    <property type="match status" value="1"/>
</dbReference>
<dbReference type="EC" id="2.7.7.49" evidence="1"/>
<protein>
    <recommendedName>
        <fullName evidence="1">RNA-directed DNA polymerase</fullName>
        <ecNumber evidence="1">2.7.7.49</ecNumber>
    </recommendedName>
</protein>
<keyword evidence="9" id="KW-0695">RNA-directed DNA polymerase</keyword>
<dbReference type="PANTHER" id="PTHR37984">
    <property type="entry name" value="PROTEIN CBG26694"/>
    <property type="match status" value="1"/>
</dbReference>
<dbReference type="GO" id="GO:0015074">
    <property type="term" value="P:DNA integration"/>
    <property type="evidence" value="ECO:0007669"/>
    <property type="project" value="UniProtKB-KW"/>
</dbReference>
<name>A0A8J6HBW3_TENMO</name>
<dbReference type="PANTHER" id="PTHR37984:SF5">
    <property type="entry name" value="PROTEIN NYNRIN-LIKE"/>
    <property type="match status" value="1"/>
</dbReference>
<evidence type="ECO:0000256" key="2">
    <source>
        <dbReference type="ARBA" id="ARBA00022679"/>
    </source>
</evidence>
<evidence type="ECO:0000256" key="8">
    <source>
        <dbReference type="ARBA" id="ARBA00022908"/>
    </source>
</evidence>
<evidence type="ECO:0000256" key="1">
    <source>
        <dbReference type="ARBA" id="ARBA00012493"/>
    </source>
</evidence>
<evidence type="ECO:0000256" key="10">
    <source>
        <dbReference type="ARBA" id="ARBA00023268"/>
    </source>
</evidence>
<dbReference type="EMBL" id="JABDTM020022290">
    <property type="protein sequence ID" value="KAH0815965.1"/>
    <property type="molecule type" value="Genomic_DNA"/>
</dbReference>
<dbReference type="Gene3D" id="1.10.340.70">
    <property type="match status" value="1"/>
</dbReference>
<feature type="domain" description="Integrase zinc-binding" evidence="14">
    <location>
        <begin position="1162"/>
        <end position="1213"/>
    </location>
</feature>
<dbReference type="Gene3D" id="3.30.70.270">
    <property type="match status" value="1"/>
</dbReference>
<dbReference type="GO" id="GO:0006508">
    <property type="term" value="P:proteolysis"/>
    <property type="evidence" value="ECO:0007669"/>
    <property type="project" value="InterPro"/>
</dbReference>